<protein>
    <submittedName>
        <fullName evidence="2">Uncharacterized protein</fullName>
    </submittedName>
</protein>
<dbReference type="Proteomes" id="UP000026961">
    <property type="component" value="Chromosome 2"/>
</dbReference>
<dbReference type="HOGENOM" id="CLU_186383_0_0_1"/>
<organism evidence="2">
    <name type="scientific">Oryza glumipatula</name>
    <dbReference type="NCBI Taxonomy" id="40148"/>
    <lineage>
        <taxon>Eukaryota</taxon>
        <taxon>Viridiplantae</taxon>
        <taxon>Streptophyta</taxon>
        <taxon>Embryophyta</taxon>
        <taxon>Tracheophyta</taxon>
        <taxon>Spermatophyta</taxon>
        <taxon>Magnoliopsida</taxon>
        <taxon>Liliopsida</taxon>
        <taxon>Poales</taxon>
        <taxon>Poaceae</taxon>
        <taxon>BOP clade</taxon>
        <taxon>Oryzoideae</taxon>
        <taxon>Oryzeae</taxon>
        <taxon>Oryzinae</taxon>
        <taxon>Oryza</taxon>
    </lineage>
</organism>
<dbReference type="Gramene" id="OGLUM02G30880.1">
    <property type="protein sequence ID" value="OGLUM02G30880.1"/>
    <property type="gene ID" value="OGLUM02G30880"/>
</dbReference>
<dbReference type="EnsemblPlants" id="OGLUM02G30880.1">
    <property type="protein sequence ID" value="OGLUM02G30880.1"/>
    <property type="gene ID" value="OGLUM02G30880"/>
</dbReference>
<sequence length="99" mass="10819">MACHRRGQIHLTPPSSRTDPPLLVTVEAGSAAPSSCGESSDGVGRPKLKDGQPKRPPVVAVLLHGASRRRTLAWGRLPDMLVVQTGGCNFHRWQWEMKE</sequence>
<reference evidence="2" key="1">
    <citation type="submission" date="2015-04" db="UniProtKB">
        <authorList>
            <consortium name="EnsemblPlants"/>
        </authorList>
    </citation>
    <scope>IDENTIFICATION</scope>
</reference>
<proteinExistence type="predicted"/>
<feature type="region of interest" description="Disordered" evidence="1">
    <location>
        <begin position="1"/>
        <end position="55"/>
    </location>
</feature>
<keyword evidence="3" id="KW-1185">Reference proteome</keyword>
<evidence type="ECO:0000313" key="3">
    <source>
        <dbReference type="Proteomes" id="UP000026961"/>
    </source>
</evidence>
<accession>A0A0D9YXD8</accession>
<evidence type="ECO:0000313" key="2">
    <source>
        <dbReference type="EnsemblPlants" id="OGLUM02G30880.1"/>
    </source>
</evidence>
<name>A0A0D9YXD8_9ORYZ</name>
<dbReference type="AlphaFoldDB" id="A0A0D9YXD8"/>
<reference evidence="2" key="2">
    <citation type="submission" date="2018-05" db="EMBL/GenBank/DDBJ databases">
        <title>OgluRS3 (Oryza glumaepatula Reference Sequence Version 3).</title>
        <authorList>
            <person name="Zhang J."/>
            <person name="Kudrna D."/>
            <person name="Lee S."/>
            <person name="Talag J."/>
            <person name="Welchert J."/>
            <person name="Wing R.A."/>
        </authorList>
    </citation>
    <scope>NUCLEOTIDE SEQUENCE [LARGE SCALE GENOMIC DNA]</scope>
</reference>
<evidence type="ECO:0000256" key="1">
    <source>
        <dbReference type="SAM" id="MobiDB-lite"/>
    </source>
</evidence>